<dbReference type="AlphaFoldDB" id="A0A5K3G1X1"/>
<name>A0A5K3G1X1_MESCO</name>
<sequence length="93" mass="10005">MTCVLRSTTSASSHLKHRSLVLSVAKRSRLFGDPTAGVEYGTDLDRRENVAGTQVPPKWCDAFSAANAKVFGAHGGTNVYTLMQPPPLKEICS</sequence>
<accession>A0A5K3G1X1</accession>
<proteinExistence type="predicted"/>
<protein>
    <submittedName>
        <fullName evidence="1">Chlorophyll a-b binding protein, chloroplastic</fullName>
    </submittedName>
</protein>
<dbReference type="WBParaSite" id="MCU_014407-RA">
    <property type="protein sequence ID" value="MCU_014407-RA"/>
    <property type="gene ID" value="MCU_014407"/>
</dbReference>
<organism evidence="1">
    <name type="scientific">Mesocestoides corti</name>
    <name type="common">Flatworm</name>
    <dbReference type="NCBI Taxonomy" id="53468"/>
    <lineage>
        <taxon>Eukaryota</taxon>
        <taxon>Metazoa</taxon>
        <taxon>Spiralia</taxon>
        <taxon>Lophotrochozoa</taxon>
        <taxon>Platyhelminthes</taxon>
        <taxon>Cestoda</taxon>
        <taxon>Eucestoda</taxon>
        <taxon>Cyclophyllidea</taxon>
        <taxon>Mesocestoididae</taxon>
        <taxon>Mesocestoides</taxon>
    </lineage>
</organism>
<reference evidence="1" key="1">
    <citation type="submission" date="2019-11" db="UniProtKB">
        <authorList>
            <consortium name="WormBaseParasite"/>
        </authorList>
    </citation>
    <scope>IDENTIFICATION</scope>
</reference>
<evidence type="ECO:0000313" key="1">
    <source>
        <dbReference type="WBParaSite" id="MCU_014407-RA"/>
    </source>
</evidence>